<dbReference type="CDD" id="cd09872">
    <property type="entry name" value="PIN_Sll0205-like"/>
    <property type="match status" value="1"/>
</dbReference>
<dbReference type="InterPro" id="IPR002716">
    <property type="entry name" value="PIN_dom"/>
</dbReference>
<evidence type="ECO:0000256" key="1">
    <source>
        <dbReference type="ARBA" id="ARBA00022722"/>
    </source>
</evidence>
<dbReference type="EMBL" id="JACGWT010000002">
    <property type="protein sequence ID" value="MBA8793377.1"/>
    <property type="molecule type" value="Genomic_DNA"/>
</dbReference>
<evidence type="ECO:0000256" key="2">
    <source>
        <dbReference type="ARBA" id="ARBA00022723"/>
    </source>
</evidence>
<dbReference type="GO" id="GO:0046872">
    <property type="term" value="F:metal ion binding"/>
    <property type="evidence" value="ECO:0007669"/>
    <property type="project" value="UniProtKB-KW"/>
</dbReference>
<evidence type="ECO:0000256" key="3">
    <source>
        <dbReference type="ARBA" id="ARBA00022801"/>
    </source>
</evidence>
<dbReference type="Proteomes" id="UP000523079">
    <property type="component" value="Unassembled WGS sequence"/>
</dbReference>
<dbReference type="SUPFAM" id="SSF88723">
    <property type="entry name" value="PIN domain-like"/>
    <property type="match status" value="1"/>
</dbReference>
<dbReference type="InterPro" id="IPR029060">
    <property type="entry name" value="PIN-like_dom_sf"/>
</dbReference>
<dbReference type="InterPro" id="IPR041705">
    <property type="entry name" value="PIN_Sll0205"/>
</dbReference>
<reference evidence="6 7" key="1">
    <citation type="submission" date="2020-07" db="EMBL/GenBank/DDBJ databases">
        <title>Sequencing the genomes of 1000 actinobacteria strains.</title>
        <authorList>
            <person name="Klenk H.-P."/>
        </authorList>
    </citation>
    <scope>NUCLEOTIDE SEQUENCE [LARGE SCALE GENOMIC DNA]</scope>
    <source>
        <strain evidence="6 7">DSM 100723</strain>
    </source>
</reference>
<feature type="domain" description="PIN" evidence="5">
    <location>
        <begin position="5"/>
        <end position="124"/>
    </location>
</feature>
<protein>
    <submittedName>
        <fullName evidence="6">PIN domain nuclease of toxin-antitoxin system</fullName>
    </submittedName>
</protein>
<dbReference type="InterPro" id="IPR052919">
    <property type="entry name" value="TA_system_RNase"/>
</dbReference>
<keyword evidence="1" id="KW-0540">Nuclease</keyword>
<keyword evidence="2" id="KW-0479">Metal-binding</keyword>
<dbReference type="GO" id="GO:0016787">
    <property type="term" value="F:hydrolase activity"/>
    <property type="evidence" value="ECO:0007669"/>
    <property type="project" value="UniProtKB-KW"/>
</dbReference>
<organism evidence="6 7">
    <name type="scientific">Microlunatus kandeliicorticis</name>
    <dbReference type="NCBI Taxonomy" id="1759536"/>
    <lineage>
        <taxon>Bacteria</taxon>
        <taxon>Bacillati</taxon>
        <taxon>Actinomycetota</taxon>
        <taxon>Actinomycetes</taxon>
        <taxon>Propionibacteriales</taxon>
        <taxon>Propionibacteriaceae</taxon>
        <taxon>Microlunatus</taxon>
    </lineage>
</organism>
<dbReference type="PANTHER" id="PTHR36173">
    <property type="entry name" value="RIBONUCLEASE VAPC16-RELATED"/>
    <property type="match status" value="1"/>
</dbReference>
<evidence type="ECO:0000259" key="5">
    <source>
        <dbReference type="Pfam" id="PF01850"/>
    </source>
</evidence>
<name>A0A7W3P513_9ACTN</name>
<evidence type="ECO:0000313" key="7">
    <source>
        <dbReference type="Proteomes" id="UP000523079"/>
    </source>
</evidence>
<proteinExistence type="predicted"/>
<keyword evidence="3" id="KW-0378">Hydrolase</keyword>
<dbReference type="AlphaFoldDB" id="A0A7W3P513"/>
<dbReference type="Pfam" id="PF01850">
    <property type="entry name" value="PIN"/>
    <property type="match status" value="1"/>
</dbReference>
<dbReference type="PANTHER" id="PTHR36173:SF2">
    <property type="entry name" value="RIBONUCLEASE VAPC16"/>
    <property type="match status" value="1"/>
</dbReference>
<gene>
    <name evidence="6" type="ORF">FHX74_000982</name>
</gene>
<keyword evidence="7" id="KW-1185">Reference proteome</keyword>
<dbReference type="GO" id="GO:0004518">
    <property type="term" value="F:nuclease activity"/>
    <property type="evidence" value="ECO:0007669"/>
    <property type="project" value="UniProtKB-KW"/>
</dbReference>
<keyword evidence="4" id="KW-0460">Magnesium</keyword>
<dbReference type="RefSeq" id="WP_182559016.1">
    <property type="nucleotide sequence ID" value="NZ_JACGWT010000002.1"/>
</dbReference>
<accession>A0A7W3P513</accession>
<dbReference type="Gene3D" id="3.40.50.1010">
    <property type="entry name" value="5'-nuclease"/>
    <property type="match status" value="1"/>
</dbReference>
<sequence>MGVRYLLDTHVLLWLLGTVDRVPAEVRGRLADRRNELLVSAASALEITTKVRIGKLDAPGLPEVLAAETARIGATVLSISLAHAGLAGSLRWTHRDPFDRLLVAQARLEHATLVTVDDAVRELPDLPLLSW</sequence>
<comment type="caution">
    <text evidence="6">The sequence shown here is derived from an EMBL/GenBank/DDBJ whole genome shotgun (WGS) entry which is preliminary data.</text>
</comment>
<evidence type="ECO:0000256" key="4">
    <source>
        <dbReference type="ARBA" id="ARBA00022842"/>
    </source>
</evidence>
<evidence type="ECO:0000313" key="6">
    <source>
        <dbReference type="EMBL" id="MBA8793377.1"/>
    </source>
</evidence>